<feature type="domain" description="HAMP" evidence="13">
    <location>
        <begin position="188"/>
        <end position="242"/>
    </location>
</feature>
<dbReference type="Gene3D" id="3.30.565.10">
    <property type="entry name" value="Histidine kinase-like ATPase, C-terminal domain"/>
    <property type="match status" value="1"/>
</dbReference>
<dbReference type="SMART" id="SM00387">
    <property type="entry name" value="HATPase_c"/>
    <property type="match status" value="1"/>
</dbReference>
<dbReference type="SMART" id="SM00388">
    <property type="entry name" value="HisKA"/>
    <property type="match status" value="1"/>
</dbReference>
<evidence type="ECO:0000256" key="2">
    <source>
        <dbReference type="ARBA" id="ARBA00004236"/>
    </source>
</evidence>
<comment type="subcellular location">
    <subcellularLocation>
        <location evidence="2">Cell membrane</location>
    </subcellularLocation>
</comment>
<keyword evidence="6 11" id="KW-0812">Transmembrane</keyword>
<keyword evidence="8 11" id="KW-1133">Transmembrane helix</keyword>
<sequence>MLHGVPGRSLRARLLIGLLSVTGAGLLLTCVVGFLTLRTFITERLDAQLVLAAERAMVRLDNDIPPVGVDAPSSSPYIVVLLDPRTGDVQQVFGDAMREDVVLDRIAALPLEELTARARDGEIFQLEGGDASVPPHRATARMRTGSILVTGVPTNDREEYSWQLVLTQLITVLLLLTALTMAGRWLIIRGLEPLSRMATTADRISTGSDLSARMPGSESFSEAGRLAGAINTMLRRLEHAFDAQRASEQRVRAFAADASHELRTPLTTILGYSELYRQGAIPTGELPDAMRRIEDEAERMSRLVAELLELARLDRVGSLQLGRADLASAVRDMVEDGRTLEPDRAISLEAPEELWCDVDEARIRQVVANLLGNVREHTPAGTQAAVWLESRDAEGVAVLRVSDEGPGMSEEDLRRAFDRFYRGTREPGGGSGLGLSIVHAIAAAHHGDVDITSAPGAGTAVTVVLPLRHDDTAA</sequence>
<keyword evidence="7 14" id="KW-0418">Kinase</keyword>
<dbReference type="CDD" id="cd00075">
    <property type="entry name" value="HATPase"/>
    <property type="match status" value="1"/>
</dbReference>
<dbReference type="AlphaFoldDB" id="A0A223S2C7"/>
<dbReference type="PANTHER" id="PTHR45436:SF5">
    <property type="entry name" value="SENSOR HISTIDINE KINASE TRCS"/>
    <property type="match status" value="1"/>
</dbReference>
<evidence type="ECO:0000256" key="1">
    <source>
        <dbReference type="ARBA" id="ARBA00000085"/>
    </source>
</evidence>
<evidence type="ECO:0000256" key="8">
    <source>
        <dbReference type="ARBA" id="ARBA00022989"/>
    </source>
</evidence>
<evidence type="ECO:0000256" key="3">
    <source>
        <dbReference type="ARBA" id="ARBA00012438"/>
    </source>
</evidence>
<feature type="transmembrane region" description="Helical" evidence="11">
    <location>
        <begin position="12"/>
        <end position="35"/>
    </location>
</feature>
<dbReference type="Pfam" id="PF02518">
    <property type="entry name" value="HATPase_c"/>
    <property type="match status" value="1"/>
</dbReference>
<dbReference type="InterPro" id="IPR036097">
    <property type="entry name" value="HisK_dim/P_sf"/>
</dbReference>
<dbReference type="InterPro" id="IPR050428">
    <property type="entry name" value="TCS_sensor_his_kinase"/>
</dbReference>
<dbReference type="InterPro" id="IPR036890">
    <property type="entry name" value="HATPase_C_sf"/>
</dbReference>
<evidence type="ECO:0000256" key="10">
    <source>
        <dbReference type="ARBA" id="ARBA00023136"/>
    </source>
</evidence>
<accession>A0A223S2C7</accession>
<keyword evidence="4" id="KW-0597">Phosphoprotein</keyword>
<dbReference type="SUPFAM" id="SSF158472">
    <property type="entry name" value="HAMP domain-like"/>
    <property type="match status" value="1"/>
</dbReference>
<dbReference type="Gene3D" id="1.10.287.130">
    <property type="match status" value="1"/>
</dbReference>
<evidence type="ECO:0000259" key="13">
    <source>
        <dbReference type="PROSITE" id="PS50885"/>
    </source>
</evidence>
<keyword evidence="15" id="KW-1185">Reference proteome</keyword>
<evidence type="ECO:0000256" key="11">
    <source>
        <dbReference type="SAM" id="Phobius"/>
    </source>
</evidence>
<dbReference type="PRINTS" id="PR00344">
    <property type="entry name" value="BCTRLSENSOR"/>
</dbReference>
<dbReference type="GO" id="GO:0005886">
    <property type="term" value="C:plasma membrane"/>
    <property type="evidence" value="ECO:0007669"/>
    <property type="project" value="UniProtKB-SubCell"/>
</dbReference>
<protein>
    <recommendedName>
        <fullName evidence="3">histidine kinase</fullName>
        <ecNumber evidence="3">2.7.13.3</ecNumber>
    </recommendedName>
</protein>
<evidence type="ECO:0000259" key="12">
    <source>
        <dbReference type="PROSITE" id="PS50109"/>
    </source>
</evidence>
<keyword evidence="5" id="KW-0808">Transferase</keyword>
<evidence type="ECO:0000313" key="14">
    <source>
        <dbReference type="EMBL" id="ASU82274.1"/>
    </source>
</evidence>
<dbReference type="SMART" id="SM00304">
    <property type="entry name" value="HAMP"/>
    <property type="match status" value="1"/>
</dbReference>
<dbReference type="Pfam" id="PF00672">
    <property type="entry name" value="HAMP"/>
    <property type="match status" value="1"/>
</dbReference>
<reference evidence="14 15" key="1">
    <citation type="submission" date="2017-08" db="EMBL/GenBank/DDBJ databases">
        <title>The complete genome sequence of Nocardiopsis gilva YIM 90087.</title>
        <authorList>
            <person name="Yin M."/>
            <person name="Tang S."/>
        </authorList>
    </citation>
    <scope>NUCLEOTIDE SEQUENCE [LARGE SCALE GENOMIC DNA]</scope>
    <source>
        <strain evidence="14 15">YIM 90087</strain>
    </source>
</reference>
<organism evidence="14 15">
    <name type="scientific">Nocardiopsis gilva YIM 90087</name>
    <dbReference type="NCBI Taxonomy" id="1235441"/>
    <lineage>
        <taxon>Bacteria</taxon>
        <taxon>Bacillati</taxon>
        <taxon>Actinomycetota</taxon>
        <taxon>Actinomycetes</taxon>
        <taxon>Streptosporangiales</taxon>
        <taxon>Nocardiopsidaceae</taxon>
        <taxon>Nocardiopsis</taxon>
    </lineage>
</organism>
<evidence type="ECO:0000256" key="6">
    <source>
        <dbReference type="ARBA" id="ARBA00022692"/>
    </source>
</evidence>
<dbReference type="Gene3D" id="6.10.340.10">
    <property type="match status" value="1"/>
</dbReference>
<dbReference type="PANTHER" id="PTHR45436">
    <property type="entry name" value="SENSOR HISTIDINE KINASE YKOH"/>
    <property type="match status" value="1"/>
</dbReference>
<evidence type="ECO:0000313" key="15">
    <source>
        <dbReference type="Proteomes" id="UP000215005"/>
    </source>
</evidence>
<dbReference type="SUPFAM" id="SSF55874">
    <property type="entry name" value="ATPase domain of HSP90 chaperone/DNA topoisomerase II/histidine kinase"/>
    <property type="match status" value="1"/>
</dbReference>
<evidence type="ECO:0000256" key="9">
    <source>
        <dbReference type="ARBA" id="ARBA00023012"/>
    </source>
</evidence>
<dbReference type="Proteomes" id="UP000215005">
    <property type="component" value="Chromosome"/>
</dbReference>
<feature type="transmembrane region" description="Helical" evidence="11">
    <location>
        <begin position="165"/>
        <end position="187"/>
    </location>
</feature>
<dbReference type="SUPFAM" id="SSF47384">
    <property type="entry name" value="Homodimeric domain of signal transducing histidine kinase"/>
    <property type="match status" value="1"/>
</dbReference>
<evidence type="ECO:0000256" key="5">
    <source>
        <dbReference type="ARBA" id="ARBA00022679"/>
    </source>
</evidence>
<evidence type="ECO:0000256" key="7">
    <source>
        <dbReference type="ARBA" id="ARBA00022777"/>
    </source>
</evidence>
<dbReference type="InterPro" id="IPR004358">
    <property type="entry name" value="Sig_transdc_His_kin-like_C"/>
</dbReference>
<dbReference type="KEGG" id="ngv:CDO52_05260"/>
<dbReference type="InterPro" id="IPR003594">
    <property type="entry name" value="HATPase_dom"/>
</dbReference>
<name>A0A223S2C7_9ACTN</name>
<gene>
    <name evidence="14" type="ORF">CDO52_05260</name>
</gene>
<dbReference type="GO" id="GO:0000155">
    <property type="term" value="F:phosphorelay sensor kinase activity"/>
    <property type="evidence" value="ECO:0007669"/>
    <property type="project" value="InterPro"/>
</dbReference>
<dbReference type="InterPro" id="IPR005467">
    <property type="entry name" value="His_kinase_dom"/>
</dbReference>
<keyword evidence="10 11" id="KW-0472">Membrane</keyword>
<proteinExistence type="predicted"/>
<evidence type="ECO:0000256" key="4">
    <source>
        <dbReference type="ARBA" id="ARBA00022553"/>
    </source>
</evidence>
<dbReference type="Pfam" id="PF00512">
    <property type="entry name" value="HisKA"/>
    <property type="match status" value="1"/>
</dbReference>
<dbReference type="OrthoDB" id="9786919at2"/>
<dbReference type="PROSITE" id="PS50109">
    <property type="entry name" value="HIS_KIN"/>
    <property type="match status" value="1"/>
</dbReference>
<dbReference type="FunFam" id="1.10.287.130:FF:000001">
    <property type="entry name" value="Two-component sensor histidine kinase"/>
    <property type="match status" value="1"/>
</dbReference>
<feature type="domain" description="Histidine kinase" evidence="12">
    <location>
        <begin position="257"/>
        <end position="469"/>
    </location>
</feature>
<dbReference type="EMBL" id="CP022753">
    <property type="protein sequence ID" value="ASU82274.1"/>
    <property type="molecule type" value="Genomic_DNA"/>
</dbReference>
<dbReference type="PROSITE" id="PS50885">
    <property type="entry name" value="HAMP"/>
    <property type="match status" value="1"/>
</dbReference>
<dbReference type="InterPro" id="IPR003660">
    <property type="entry name" value="HAMP_dom"/>
</dbReference>
<dbReference type="RefSeq" id="WP_017620251.1">
    <property type="nucleotide sequence ID" value="NZ_ANBG01000305.1"/>
</dbReference>
<dbReference type="CDD" id="cd00082">
    <property type="entry name" value="HisKA"/>
    <property type="match status" value="1"/>
</dbReference>
<keyword evidence="9" id="KW-0902">Two-component regulatory system</keyword>
<dbReference type="InterPro" id="IPR003661">
    <property type="entry name" value="HisK_dim/P_dom"/>
</dbReference>
<comment type="catalytic activity">
    <reaction evidence="1">
        <text>ATP + protein L-histidine = ADP + protein N-phospho-L-histidine.</text>
        <dbReference type="EC" id="2.7.13.3"/>
    </reaction>
</comment>
<dbReference type="EC" id="2.7.13.3" evidence="3"/>
<dbReference type="CDD" id="cd06225">
    <property type="entry name" value="HAMP"/>
    <property type="match status" value="1"/>
</dbReference>